<evidence type="ECO:0000256" key="2">
    <source>
        <dbReference type="ARBA" id="ARBA00022692"/>
    </source>
</evidence>
<evidence type="ECO:0000256" key="3">
    <source>
        <dbReference type="ARBA" id="ARBA00022989"/>
    </source>
</evidence>
<dbReference type="GO" id="GO:0015095">
    <property type="term" value="F:magnesium ion transmembrane transporter activity"/>
    <property type="evidence" value="ECO:0007669"/>
    <property type="project" value="TreeGrafter"/>
</dbReference>
<dbReference type="STRING" id="1509407.A0A0L1JD70"/>
<feature type="compositionally biased region" description="Basic and acidic residues" evidence="5">
    <location>
        <begin position="126"/>
        <end position="141"/>
    </location>
</feature>
<feature type="compositionally biased region" description="Polar residues" evidence="5">
    <location>
        <begin position="96"/>
        <end position="112"/>
    </location>
</feature>
<sequence length="395" mass="44138">MLLYPTGTVSGIKLYGDRPETSHPDPDTLHKASGLDVPTESTPKAEDREADFSAPPEASITGISKIEDRQIPRSTSPQSKGTEGAWRSDIPGPSHGPSSRAASVQSDRSIGNTRTPPGRRTGSRKSAWDDTKNDREPEEARNPWVHGSQTIKKAEDLLIESKYSIICALMGTNPVDLDDYFAVGPTRIASSILEHICCGLSDLEGAGSFRLEEVYRQYSSQLRIKVRDKPTRTLLDDLDLLEEELETILTIMGKQKALLEKFTSFVDDHITDSKRGPKDVMQNCIRELDDKAALYTEMGIGIEKLRRSKAILVFTIVTVVFLPMSFMTSYLGMNTSDIRNTDRDQWLFWAIAAPLTLFIVGVCMVVAYEGERIRDIIVQSLVKSRRETRRSREDL</sequence>
<proteinExistence type="predicted"/>
<dbReference type="EMBL" id="JNOM01000026">
    <property type="protein sequence ID" value="KNG89690.1"/>
    <property type="molecule type" value="Genomic_DNA"/>
</dbReference>
<evidence type="ECO:0000256" key="5">
    <source>
        <dbReference type="SAM" id="MobiDB-lite"/>
    </source>
</evidence>
<dbReference type="GO" id="GO:0015087">
    <property type="term" value="F:cobalt ion transmembrane transporter activity"/>
    <property type="evidence" value="ECO:0007669"/>
    <property type="project" value="TreeGrafter"/>
</dbReference>
<dbReference type="RefSeq" id="XP_015410613.1">
    <property type="nucleotide sequence ID" value="XM_015547543.1"/>
</dbReference>
<feature type="transmembrane region" description="Helical" evidence="6">
    <location>
        <begin position="310"/>
        <end position="331"/>
    </location>
</feature>
<feature type="compositionally biased region" description="Polar residues" evidence="5">
    <location>
        <begin position="72"/>
        <end position="81"/>
    </location>
</feature>
<evidence type="ECO:0000256" key="6">
    <source>
        <dbReference type="SAM" id="Phobius"/>
    </source>
</evidence>
<keyword evidence="3 6" id="KW-1133">Transmembrane helix</keyword>
<dbReference type="SUPFAM" id="SSF144083">
    <property type="entry name" value="Magnesium transport protein CorA, transmembrane region"/>
    <property type="match status" value="1"/>
</dbReference>
<feature type="transmembrane region" description="Helical" evidence="6">
    <location>
        <begin position="346"/>
        <end position="368"/>
    </location>
</feature>
<dbReference type="GO" id="GO:0000287">
    <property type="term" value="F:magnesium ion binding"/>
    <property type="evidence" value="ECO:0007669"/>
    <property type="project" value="TreeGrafter"/>
</dbReference>
<reference evidence="7 8" key="1">
    <citation type="submission" date="2014-06" db="EMBL/GenBank/DDBJ databases">
        <title>The Genome of the Aflatoxigenic Filamentous Fungus Aspergillus nomius.</title>
        <authorList>
            <person name="Moore M.G."/>
            <person name="Shannon B.M."/>
            <person name="Brian M.M."/>
        </authorList>
    </citation>
    <scope>NUCLEOTIDE SEQUENCE [LARGE SCALE GENOMIC DNA]</scope>
    <source>
        <strain evidence="7 8">NRRL 13137</strain>
    </source>
</reference>
<dbReference type="Gene3D" id="1.20.58.340">
    <property type="entry name" value="Magnesium transport protein CorA, transmembrane region"/>
    <property type="match status" value="1"/>
</dbReference>
<dbReference type="AlphaFoldDB" id="A0A0L1JD70"/>
<dbReference type="GO" id="GO:0005886">
    <property type="term" value="C:plasma membrane"/>
    <property type="evidence" value="ECO:0007669"/>
    <property type="project" value="UniProtKB-SubCell"/>
</dbReference>
<name>A0A0L1JD70_ASPN3</name>
<dbReference type="Pfam" id="PF01544">
    <property type="entry name" value="CorA"/>
    <property type="match status" value="1"/>
</dbReference>
<keyword evidence="8" id="KW-1185">Reference proteome</keyword>
<keyword evidence="2 6" id="KW-0812">Transmembrane</keyword>
<dbReference type="OrthoDB" id="5430750at2759"/>
<feature type="compositionally biased region" description="Basic and acidic residues" evidence="5">
    <location>
        <begin position="15"/>
        <end position="30"/>
    </location>
</feature>
<dbReference type="InterPro" id="IPR045863">
    <property type="entry name" value="CorA_TM1_TM2"/>
</dbReference>
<gene>
    <name evidence="7" type="ORF">ANOM_002286</name>
</gene>
<dbReference type="PANTHER" id="PTHR46494">
    <property type="entry name" value="CORA FAMILY METAL ION TRANSPORTER (EUROFUNG)"/>
    <property type="match status" value="1"/>
</dbReference>
<dbReference type="GeneID" id="26804090"/>
<evidence type="ECO:0000313" key="8">
    <source>
        <dbReference type="Proteomes" id="UP000037505"/>
    </source>
</evidence>
<evidence type="ECO:0000313" key="7">
    <source>
        <dbReference type="EMBL" id="KNG89690.1"/>
    </source>
</evidence>
<comment type="subcellular location">
    <subcellularLocation>
        <location evidence="1">Cell membrane</location>
        <topology evidence="1">Multi-pass membrane protein</topology>
    </subcellularLocation>
</comment>
<comment type="caution">
    <text evidence="7">The sequence shown here is derived from an EMBL/GenBank/DDBJ whole genome shotgun (WGS) entry which is preliminary data.</text>
</comment>
<dbReference type="PANTHER" id="PTHR46494:SF1">
    <property type="entry name" value="CORA FAMILY METAL ION TRANSPORTER (EUROFUNG)"/>
    <property type="match status" value="1"/>
</dbReference>
<dbReference type="Proteomes" id="UP000037505">
    <property type="component" value="Unassembled WGS sequence"/>
</dbReference>
<dbReference type="GO" id="GO:0050897">
    <property type="term" value="F:cobalt ion binding"/>
    <property type="evidence" value="ECO:0007669"/>
    <property type="project" value="TreeGrafter"/>
</dbReference>
<accession>A0A0L1JD70</accession>
<protein>
    <recommendedName>
        <fullName evidence="9">CorA family metal ion transporter</fullName>
    </recommendedName>
</protein>
<dbReference type="InterPro" id="IPR002523">
    <property type="entry name" value="MgTranspt_CorA/ZnTranspt_ZntB"/>
</dbReference>
<feature type="region of interest" description="Disordered" evidence="5">
    <location>
        <begin position="1"/>
        <end position="147"/>
    </location>
</feature>
<keyword evidence="4 6" id="KW-0472">Membrane</keyword>
<organism evidence="7 8">
    <name type="scientific">Aspergillus nomiae NRRL (strain ATCC 15546 / NRRL 13137 / CBS 260.88 / M93)</name>
    <dbReference type="NCBI Taxonomy" id="1509407"/>
    <lineage>
        <taxon>Eukaryota</taxon>
        <taxon>Fungi</taxon>
        <taxon>Dikarya</taxon>
        <taxon>Ascomycota</taxon>
        <taxon>Pezizomycotina</taxon>
        <taxon>Eurotiomycetes</taxon>
        <taxon>Eurotiomycetidae</taxon>
        <taxon>Eurotiales</taxon>
        <taxon>Aspergillaceae</taxon>
        <taxon>Aspergillus</taxon>
        <taxon>Aspergillus subgen. Circumdati</taxon>
    </lineage>
</organism>
<evidence type="ECO:0000256" key="1">
    <source>
        <dbReference type="ARBA" id="ARBA00004651"/>
    </source>
</evidence>
<evidence type="ECO:0000256" key="4">
    <source>
        <dbReference type="ARBA" id="ARBA00023136"/>
    </source>
</evidence>
<evidence type="ECO:0008006" key="9">
    <source>
        <dbReference type="Google" id="ProtNLM"/>
    </source>
</evidence>